<dbReference type="PRINTS" id="PR00469">
    <property type="entry name" value="PNDRDTASEII"/>
</dbReference>
<dbReference type="Pfam" id="PF07992">
    <property type="entry name" value="Pyr_redox_2"/>
    <property type="match status" value="1"/>
</dbReference>
<comment type="similarity">
    <text evidence="1">Belongs to the FAD-dependent oxidoreductase family.</text>
</comment>
<dbReference type="AlphaFoldDB" id="A0A7S2EUM4"/>
<evidence type="ECO:0000256" key="5">
    <source>
        <dbReference type="SAM" id="MobiDB-lite"/>
    </source>
</evidence>
<evidence type="ECO:0000256" key="3">
    <source>
        <dbReference type="ARBA" id="ARBA00022827"/>
    </source>
</evidence>
<keyword evidence="3" id="KW-0274">FAD</keyword>
<protein>
    <recommendedName>
        <fullName evidence="6">FAD/NAD(P)-binding domain-containing protein</fullName>
    </recommendedName>
</protein>
<name>A0A7S2EUM4_9STRA</name>
<dbReference type="PRINTS" id="PR00368">
    <property type="entry name" value="FADPNR"/>
</dbReference>
<reference evidence="7" key="1">
    <citation type="submission" date="2021-01" db="EMBL/GenBank/DDBJ databases">
        <authorList>
            <person name="Corre E."/>
            <person name="Pelletier E."/>
            <person name="Niang G."/>
            <person name="Scheremetjew M."/>
            <person name="Finn R."/>
            <person name="Kale V."/>
            <person name="Holt S."/>
            <person name="Cochrane G."/>
            <person name="Meng A."/>
            <person name="Brown T."/>
            <person name="Cohen L."/>
        </authorList>
    </citation>
    <scope>NUCLEOTIDE SEQUENCE</scope>
    <source>
        <strain evidence="7">Pop2</strain>
    </source>
</reference>
<dbReference type="PANTHER" id="PTHR43735:SF3">
    <property type="entry name" value="FERROPTOSIS SUPPRESSOR PROTEIN 1"/>
    <property type="match status" value="1"/>
</dbReference>
<dbReference type="SUPFAM" id="SSF51905">
    <property type="entry name" value="FAD/NAD(P)-binding domain"/>
    <property type="match status" value="1"/>
</dbReference>
<feature type="domain" description="FAD/NAD(P)-binding" evidence="6">
    <location>
        <begin position="49"/>
        <end position="318"/>
    </location>
</feature>
<proteinExistence type="inferred from homology"/>
<dbReference type="GO" id="GO:0050660">
    <property type="term" value="F:flavin adenine dinucleotide binding"/>
    <property type="evidence" value="ECO:0007669"/>
    <property type="project" value="TreeGrafter"/>
</dbReference>
<dbReference type="GO" id="GO:0004174">
    <property type="term" value="F:electron-transferring-flavoprotein dehydrogenase activity"/>
    <property type="evidence" value="ECO:0007669"/>
    <property type="project" value="TreeGrafter"/>
</dbReference>
<dbReference type="InterPro" id="IPR023753">
    <property type="entry name" value="FAD/NAD-binding_dom"/>
</dbReference>
<evidence type="ECO:0000256" key="1">
    <source>
        <dbReference type="ARBA" id="ARBA00006442"/>
    </source>
</evidence>
<gene>
    <name evidence="7" type="ORF">DBRI1063_LOCUS24691</name>
</gene>
<dbReference type="GO" id="GO:0005737">
    <property type="term" value="C:cytoplasm"/>
    <property type="evidence" value="ECO:0007669"/>
    <property type="project" value="TreeGrafter"/>
</dbReference>
<evidence type="ECO:0000256" key="4">
    <source>
        <dbReference type="ARBA" id="ARBA00023002"/>
    </source>
</evidence>
<organism evidence="7">
    <name type="scientific">Ditylum brightwellii</name>
    <dbReference type="NCBI Taxonomy" id="49249"/>
    <lineage>
        <taxon>Eukaryota</taxon>
        <taxon>Sar</taxon>
        <taxon>Stramenopiles</taxon>
        <taxon>Ochrophyta</taxon>
        <taxon>Bacillariophyta</taxon>
        <taxon>Mediophyceae</taxon>
        <taxon>Lithodesmiophycidae</taxon>
        <taxon>Lithodesmiales</taxon>
        <taxon>Lithodesmiaceae</taxon>
        <taxon>Ditylum</taxon>
    </lineage>
</organism>
<dbReference type="PANTHER" id="PTHR43735">
    <property type="entry name" value="APOPTOSIS-INDUCING FACTOR 1"/>
    <property type="match status" value="1"/>
</dbReference>
<dbReference type="Gene3D" id="3.50.50.100">
    <property type="match status" value="1"/>
</dbReference>
<keyword evidence="2" id="KW-0285">Flavoprotein</keyword>
<feature type="region of interest" description="Disordered" evidence="5">
    <location>
        <begin position="142"/>
        <end position="161"/>
    </location>
</feature>
<evidence type="ECO:0000256" key="2">
    <source>
        <dbReference type="ARBA" id="ARBA00022630"/>
    </source>
</evidence>
<accession>A0A7S2EUM4</accession>
<evidence type="ECO:0000313" key="7">
    <source>
        <dbReference type="EMBL" id="CAD9356813.1"/>
    </source>
</evidence>
<keyword evidence="4" id="KW-0560">Oxidoreductase</keyword>
<sequence length="519" mass="57939">MQWLVCLGLSFIKSILSLIFHVLQVFHDSITTFFTNQRQRHPKTPKNKKKVVVIGGSFAGLSAIHKLNHYSDELEVTLVDCRDWFEYIPGILRAFVDASYASNIVRKRSTTTTTESFVQGIAKQIERNNIIVSPTIGYNGNIHGSRRRTKAKENGSDGNEPETITLPYDYLVVATGSKHKHPTITPSIGSTTAENYKDRLRAFENEEQRIRSAKSIIILGGGPVGVELAAEISCHFPSKAVTIIQRSDRLLPSFPNETGIYVEQWFRQRNVCVLLNTTLSSHNERQCITTSGDVYTADVVYVCFGMKPNSDFMVANMNKTTAATNDDTSNNSDNDITQKNSIVDPNGFILVKDTFEIKENCTEEKNIDGTVTSANSIFVVGDVASHSSNEMKQAYYAEAHGHVVAKNILAMARASSSTTNKNNFFLESYPEIFTHDKSNEMPLVYTVSLGRYDGSLGFNGFVLNGPIASLLKWIIEYTKVMQMEGKAVGEYIWWIGDTVTLWMSRNILPPPSSTYQTKN</sequence>
<dbReference type="EMBL" id="HBGN01038611">
    <property type="protein sequence ID" value="CAD9356813.1"/>
    <property type="molecule type" value="Transcribed_RNA"/>
</dbReference>
<dbReference type="InterPro" id="IPR036188">
    <property type="entry name" value="FAD/NAD-bd_sf"/>
</dbReference>
<evidence type="ECO:0000259" key="6">
    <source>
        <dbReference type="Pfam" id="PF07992"/>
    </source>
</evidence>